<dbReference type="OrthoDB" id="5865883at2759"/>
<dbReference type="PANTHER" id="PTHR45080:SF8">
    <property type="entry name" value="IG-LIKE DOMAIN-CONTAINING PROTEIN"/>
    <property type="match status" value="1"/>
</dbReference>
<dbReference type="PROSITE" id="PS50835">
    <property type="entry name" value="IG_LIKE"/>
    <property type="match status" value="3"/>
</dbReference>
<keyword evidence="3" id="KW-0393">Immunoglobulin domain</keyword>
<reference evidence="5 6" key="1">
    <citation type="submission" date="2013-11" db="EMBL/GenBank/DDBJ databases">
        <title>Draft genome of the bovine lungworm Dictyocaulus viviparus.</title>
        <authorList>
            <person name="Mitreva M."/>
        </authorList>
    </citation>
    <scope>NUCLEOTIDE SEQUENCE [LARGE SCALE GENOMIC DNA]</scope>
    <source>
        <strain evidence="5 6">HannoverDv2000</strain>
    </source>
</reference>
<dbReference type="InterPro" id="IPR007110">
    <property type="entry name" value="Ig-like_dom"/>
</dbReference>
<evidence type="ECO:0000313" key="5">
    <source>
        <dbReference type="EMBL" id="KJH40942.1"/>
    </source>
</evidence>
<dbReference type="PANTHER" id="PTHR45080">
    <property type="entry name" value="CONTACTIN 5"/>
    <property type="match status" value="1"/>
</dbReference>
<dbReference type="GO" id="GO:0005886">
    <property type="term" value="C:plasma membrane"/>
    <property type="evidence" value="ECO:0007669"/>
    <property type="project" value="TreeGrafter"/>
</dbReference>
<feature type="domain" description="Ig-like" evidence="4">
    <location>
        <begin position="478"/>
        <end position="568"/>
    </location>
</feature>
<dbReference type="GO" id="GO:0007156">
    <property type="term" value="P:homophilic cell adhesion via plasma membrane adhesion molecules"/>
    <property type="evidence" value="ECO:0007669"/>
    <property type="project" value="TreeGrafter"/>
</dbReference>
<name>A0A0D8XAZ2_DICVI</name>
<keyword evidence="1" id="KW-0732">Signal</keyword>
<feature type="domain" description="Ig-like" evidence="4">
    <location>
        <begin position="733"/>
        <end position="795"/>
    </location>
</feature>
<dbReference type="AlphaFoldDB" id="A0A0D8XAZ2"/>
<dbReference type="SUPFAM" id="SSF48726">
    <property type="entry name" value="Immunoglobulin"/>
    <property type="match status" value="2"/>
</dbReference>
<evidence type="ECO:0000256" key="2">
    <source>
        <dbReference type="ARBA" id="ARBA00023157"/>
    </source>
</evidence>
<feature type="domain" description="Ig-like" evidence="4">
    <location>
        <begin position="614"/>
        <end position="688"/>
    </location>
</feature>
<evidence type="ECO:0000259" key="4">
    <source>
        <dbReference type="PROSITE" id="PS50835"/>
    </source>
</evidence>
<keyword evidence="2" id="KW-1015">Disulfide bond</keyword>
<dbReference type="Pfam" id="PF07679">
    <property type="entry name" value="I-set"/>
    <property type="match status" value="2"/>
</dbReference>
<dbReference type="InterPro" id="IPR013783">
    <property type="entry name" value="Ig-like_fold"/>
</dbReference>
<dbReference type="InterPro" id="IPR036179">
    <property type="entry name" value="Ig-like_dom_sf"/>
</dbReference>
<proteinExistence type="predicted"/>
<dbReference type="InterPro" id="IPR013098">
    <property type="entry name" value="Ig_I-set"/>
</dbReference>
<protein>
    <submittedName>
        <fullName evidence="5">Immunoglobulin I-set domain protein</fullName>
    </submittedName>
</protein>
<accession>A0A0D8XAZ2</accession>
<dbReference type="InterPro" id="IPR003598">
    <property type="entry name" value="Ig_sub2"/>
</dbReference>
<dbReference type="EMBL" id="KN716958">
    <property type="protein sequence ID" value="KJH40942.1"/>
    <property type="molecule type" value="Genomic_DNA"/>
</dbReference>
<evidence type="ECO:0000256" key="3">
    <source>
        <dbReference type="ARBA" id="ARBA00023319"/>
    </source>
</evidence>
<dbReference type="SMART" id="SM00408">
    <property type="entry name" value="IGc2"/>
    <property type="match status" value="2"/>
</dbReference>
<dbReference type="Gene3D" id="2.60.40.10">
    <property type="entry name" value="Immunoglobulins"/>
    <property type="match status" value="2"/>
</dbReference>
<dbReference type="Proteomes" id="UP000053766">
    <property type="component" value="Unassembled WGS sequence"/>
</dbReference>
<dbReference type="STRING" id="29172.A0A0D8XAZ2"/>
<organism evidence="5 6">
    <name type="scientific">Dictyocaulus viviparus</name>
    <name type="common">Bovine lungworm</name>
    <dbReference type="NCBI Taxonomy" id="29172"/>
    <lineage>
        <taxon>Eukaryota</taxon>
        <taxon>Metazoa</taxon>
        <taxon>Ecdysozoa</taxon>
        <taxon>Nematoda</taxon>
        <taxon>Chromadorea</taxon>
        <taxon>Rhabditida</taxon>
        <taxon>Rhabditina</taxon>
        <taxon>Rhabditomorpha</taxon>
        <taxon>Strongyloidea</taxon>
        <taxon>Metastrongylidae</taxon>
        <taxon>Dictyocaulus</taxon>
    </lineage>
</organism>
<reference evidence="6" key="2">
    <citation type="journal article" date="2016" name="Sci. Rep.">
        <title>Dictyocaulus viviparus genome, variome and transcriptome elucidate lungworm biology and support future intervention.</title>
        <authorList>
            <person name="McNulty S.N."/>
            <person name="Strube C."/>
            <person name="Rosa B.A."/>
            <person name="Martin J.C."/>
            <person name="Tyagi R."/>
            <person name="Choi Y.J."/>
            <person name="Wang Q."/>
            <person name="Hallsworth Pepin K."/>
            <person name="Zhang X."/>
            <person name="Ozersky P."/>
            <person name="Wilson R.K."/>
            <person name="Sternberg P.W."/>
            <person name="Gasser R.B."/>
            <person name="Mitreva M."/>
        </authorList>
    </citation>
    <scope>NUCLEOTIDE SEQUENCE [LARGE SCALE GENOMIC DNA]</scope>
    <source>
        <strain evidence="6">HannoverDv2000</strain>
    </source>
</reference>
<gene>
    <name evidence="5" type="ORF">DICVIV_13090</name>
</gene>
<dbReference type="InterPro" id="IPR050958">
    <property type="entry name" value="Cell_Adh-Cytoskel_Orgn"/>
</dbReference>
<evidence type="ECO:0000313" key="6">
    <source>
        <dbReference type="Proteomes" id="UP000053766"/>
    </source>
</evidence>
<evidence type="ECO:0000256" key="1">
    <source>
        <dbReference type="ARBA" id="ARBA00022729"/>
    </source>
</evidence>
<keyword evidence="6" id="KW-1185">Reference proteome</keyword>
<sequence length="795" mass="89989">MTTYLCQPSNNLWKLSFVIVRGQRDFVFAFFLQDRLPIAAICQESRRTKSRFLIEDSEDGTHHSLTIVSVEPADGGEYGVIIDDAYTSVTRIVVTESEVFTQSIFEEPEVDASLQRSPVYDDASSDMLQHMKTSIDKGQLDEEIEEIQYFVEDDSWQAVNLNNKKISATELATSACNRMEDEYEAIKEDRLSDFEMVSDEGDDAALEVAATVAMNMTEKLLADALIDVVQLDEKDEIRSFERFPDIGTEISSSEQPIITQGEISPTQKFSFMDDSNEEPIEMGITETVTNLDSTRKEISNENIVIAETATEIVCVKKEEIEEEKIYIAFDKHEQKCEALHEFIIEETKVSHDIVVQRKKSAQVEEEYELAQVTQQEIVKAQEEEIVVQLQLDHETVHRYVEKSLPQARRCKLTVYLTFDTQYDLLPIQEIHIHARFGKAPQSETTEVILSQIIYDSDEASTMDDTFTSMSNSILYTPPEFVSTPNKTIEIKQNSRALLKAVVKGVPLPQVVWYHNNDVLASVKNSVNIIYEDGISFLEIFNCSERWNGVISCEAKNSAGVCVTQSKIKVIPQEQEERPVKIHLSNIPCQEDVEFVVYSTASTKFQLTASIPEINENIQMKCLFTGQPLPAVTWEKDGNLVDMNRNYNIISEDGITILRVECTTLDDNAVFSCTVANSFGMATAHCKVIVDEDVLIHKHIGIQVICDRKTATSEVDVILRSPRNCNVDITLRAPHVTTDSRSTSIDRDELYFTLPLEDKTFNGDTCTLKCVVMGSPIRIDWTVDNELVTEDKQVFK</sequence>